<evidence type="ECO:0000313" key="2">
    <source>
        <dbReference type="EMBL" id="SIS82141.1"/>
    </source>
</evidence>
<evidence type="ECO:0000313" key="3">
    <source>
        <dbReference type="Proteomes" id="UP000186221"/>
    </source>
</evidence>
<dbReference type="PROSITE" id="PS50943">
    <property type="entry name" value="HTH_CROC1"/>
    <property type="match status" value="1"/>
</dbReference>
<protein>
    <submittedName>
        <fullName evidence="2">DNA-binding transcriptional regulator, XRE-family HTH domain</fullName>
    </submittedName>
</protein>
<feature type="domain" description="HTH cro/C1-type" evidence="1">
    <location>
        <begin position="15"/>
        <end position="69"/>
    </location>
</feature>
<dbReference type="InterPro" id="IPR001387">
    <property type="entry name" value="Cro/C1-type_HTH"/>
</dbReference>
<reference evidence="3" key="1">
    <citation type="submission" date="2017-01" db="EMBL/GenBank/DDBJ databases">
        <authorList>
            <person name="Varghese N."/>
            <person name="Submissions S."/>
        </authorList>
    </citation>
    <scope>NUCLEOTIDE SEQUENCE [LARGE SCALE GENOMIC DNA]</scope>
    <source>
        <strain evidence="3">DSM 19945</strain>
    </source>
</reference>
<accession>A0A1N7M841</accession>
<dbReference type="SUPFAM" id="SSF47413">
    <property type="entry name" value="lambda repressor-like DNA-binding domains"/>
    <property type="match status" value="1"/>
</dbReference>
<dbReference type="InterPro" id="IPR010982">
    <property type="entry name" value="Lambda_DNA-bd_dom_sf"/>
</dbReference>
<name>A0A1N7M841_9RHOB</name>
<dbReference type="Pfam" id="PF01381">
    <property type="entry name" value="HTH_3"/>
    <property type="match status" value="1"/>
</dbReference>
<organism evidence="2 3">
    <name type="scientific">Rhodobacter aestuarii</name>
    <dbReference type="NCBI Taxonomy" id="453582"/>
    <lineage>
        <taxon>Bacteria</taxon>
        <taxon>Pseudomonadati</taxon>
        <taxon>Pseudomonadota</taxon>
        <taxon>Alphaproteobacteria</taxon>
        <taxon>Rhodobacterales</taxon>
        <taxon>Rhodobacter group</taxon>
        <taxon>Rhodobacter</taxon>
    </lineage>
</organism>
<keyword evidence="2" id="KW-0238">DNA-binding</keyword>
<dbReference type="Gene3D" id="1.10.260.40">
    <property type="entry name" value="lambda repressor-like DNA-binding domains"/>
    <property type="match status" value="1"/>
</dbReference>
<sequence length="93" mass="10500">MLKDDDSREAVAARLERIREFLNYSKREFAVKAGISEQTYNGYSSASRPISMESAKKFRKTYGLPLDFILFGSTGELPMRYLPALQGNGAQQD</sequence>
<dbReference type="STRING" id="453582.SAMN05421580_105173"/>
<dbReference type="CDD" id="cd00093">
    <property type="entry name" value="HTH_XRE"/>
    <property type="match status" value="1"/>
</dbReference>
<dbReference type="Proteomes" id="UP000186221">
    <property type="component" value="Unassembled WGS sequence"/>
</dbReference>
<proteinExistence type="predicted"/>
<keyword evidence="3" id="KW-1185">Reference proteome</keyword>
<dbReference type="RefSeq" id="WP_076484677.1">
    <property type="nucleotide sequence ID" value="NZ_FTOG01000005.1"/>
</dbReference>
<evidence type="ECO:0000259" key="1">
    <source>
        <dbReference type="PROSITE" id="PS50943"/>
    </source>
</evidence>
<dbReference type="AlphaFoldDB" id="A0A1N7M841"/>
<dbReference type="EMBL" id="FTOG01000005">
    <property type="protein sequence ID" value="SIS82141.1"/>
    <property type="molecule type" value="Genomic_DNA"/>
</dbReference>
<dbReference type="SMART" id="SM00530">
    <property type="entry name" value="HTH_XRE"/>
    <property type="match status" value="1"/>
</dbReference>
<gene>
    <name evidence="2" type="ORF">SAMN05421580_105173</name>
</gene>
<dbReference type="GO" id="GO:0003677">
    <property type="term" value="F:DNA binding"/>
    <property type="evidence" value="ECO:0007669"/>
    <property type="project" value="UniProtKB-KW"/>
</dbReference>